<proteinExistence type="predicted"/>
<comment type="caution">
    <text evidence="2">The sequence shown here is derived from an EMBL/GenBank/DDBJ whole genome shotgun (WGS) entry which is preliminary data.</text>
</comment>
<reference evidence="2 3" key="1">
    <citation type="journal article" date="2020" name="Mol. Biol. Evol.">
        <title>Distinct Expression and Methylation Patterns for Genes with Different Fates following a Single Whole-Genome Duplication in Flowering Plants.</title>
        <authorList>
            <person name="Shi T."/>
            <person name="Rahmani R.S."/>
            <person name="Gugger P.F."/>
            <person name="Wang M."/>
            <person name="Li H."/>
            <person name="Zhang Y."/>
            <person name="Li Z."/>
            <person name="Wang Q."/>
            <person name="Van de Peer Y."/>
            <person name="Marchal K."/>
            <person name="Chen J."/>
        </authorList>
    </citation>
    <scope>NUCLEOTIDE SEQUENCE [LARGE SCALE GENOMIC DNA]</scope>
    <source>
        <tissue evidence="2">Leaf</tissue>
    </source>
</reference>
<evidence type="ECO:0000313" key="2">
    <source>
        <dbReference type="EMBL" id="DAD40139.1"/>
    </source>
</evidence>
<protein>
    <submittedName>
        <fullName evidence="2">Uncharacterized protein</fullName>
    </submittedName>
</protein>
<gene>
    <name evidence="2" type="ORF">HUJ06_014462</name>
</gene>
<keyword evidence="3" id="KW-1185">Reference proteome</keyword>
<name>A0A822Z9S4_NELNU</name>
<dbReference type="Proteomes" id="UP000607653">
    <property type="component" value="Unassembled WGS sequence"/>
</dbReference>
<dbReference type="AlphaFoldDB" id="A0A822Z9S4"/>
<feature type="region of interest" description="Disordered" evidence="1">
    <location>
        <begin position="1"/>
        <end position="24"/>
    </location>
</feature>
<sequence>MMRFWESGHQKNKRNKADSSLNPTTPVDAMFLVKKEWSHPGSQLIVSYCGLGRPWWVSGWPGPVGCVVDQDKKKMVGTKNGKVPFLTFT</sequence>
<organism evidence="2 3">
    <name type="scientific">Nelumbo nucifera</name>
    <name type="common">Sacred lotus</name>
    <dbReference type="NCBI Taxonomy" id="4432"/>
    <lineage>
        <taxon>Eukaryota</taxon>
        <taxon>Viridiplantae</taxon>
        <taxon>Streptophyta</taxon>
        <taxon>Embryophyta</taxon>
        <taxon>Tracheophyta</taxon>
        <taxon>Spermatophyta</taxon>
        <taxon>Magnoliopsida</taxon>
        <taxon>Proteales</taxon>
        <taxon>Nelumbonaceae</taxon>
        <taxon>Nelumbo</taxon>
    </lineage>
</organism>
<dbReference type="EMBL" id="DUZY01000005">
    <property type="protein sequence ID" value="DAD40139.1"/>
    <property type="molecule type" value="Genomic_DNA"/>
</dbReference>
<accession>A0A822Z9S4</accession>
<evidence type="ECO:0000313" key="3">
    <source>
        <dbReference type="Proteomes" id="UP000607653"/>
    </source>
</evidence>
<evidence type="ECO:0000256" key="1">
    <source>
        <dbReference type="SAM" id="MobiDB-lite"/>
    </source>
</evidence>